<proteinExistence type="predicted"/>
<evidence type="ECO:0000313" key="1">
    <source>
        <dbReference type="EMBL" id="KAK3775271.1"/>
    </source>
</evidence>
<sequence>MAFKSFQTSLDLSSFKDVYGGDFMLKRREIEQTYLFHPAHTPTSSPLRWKEDVRRNITGANCHNLCFLAVTCVKASYDLATAPWLLSLRCVKESCDIATAP</sequence>
<comment type="caution">
    <text evidence="1">The sequence shown here is derived from an EMBL/GenBank/DDBJ whole genome shotgun (WGS) entry which is preliminary data.</text>
</comment>
<accession>A0AAE0ZUR4</accession>
<gene>
    <name evidence="1" type="ORF">RRG08_044947</name>
</gene>
<keyword evidence="2" id="KW-1185">Reference proteome</keyword>
<organism evidence="1 2">
    <name type="scientific">Elysia crispata</name>
    <name type="common">lettuce slug</name>
    <dbReference type="NCBI Taxonomy" id="231223"/>
    <lineage>
        <taxon>Eukaryota</taxon>
        <taxon>Metazoa</taxon>
        <taxon>Spiralia</taxon>
        <taxon>Lophotrochozoa</taxon>
        <taxon>Mollusca</taxon>
        <taxon>Gastropoda</taxon>
        <taxon>Heterobranchia</taxon>
        <taxon>Euthyneura</taxon>
        <taxon>Panpulmonata</taxon>
        <taxon>Sacoglossa</taxon>
        <taxon>Placobranchoidea</taxon>
        <taxon>Plakobranchidae</taxon>
        <taxon>Elysia</taxon>
    </lineage>
</organism>
<protein>
    <submittedName>
        <fullName evidence="1">Uncharacterized protein</fullName>
    </submittedName>
</protein>
<reference evidence="1" key="1">
    <citation type="journal article" date="2023" name="G3 (Bethesda)">
        <title>A reference genome for the long-term kleptoplast-retaining sea slug Elysia crispata morphotype clarki.</title>
        <authorList>
            <person name="Eastman K.E."/>
            <person name="Pendleton A.L."/>
            <person name="Shaikh M.A."/>
            <person name="Suttiyut T."/>
            <person name="Ogas R."/>
            <person name="Tomko P."/>
            <person name="Gavelis G."/>
            <person name="Widhalm J.R."/>
            <person name="Wisecaver J.H."/>
        </authorList>
    </citation>
    <scope>NUCLEOTIDE SEQUENCE</scope>
    <source>
        <strain evidence="1">ECLA1</strain>
    </source>
</reference>
<dbReference type="AlphaFoldDB" id="A0AAE0ZUR4"/>
<dbReference type="EMBL" id="JAWDGP010003346">
    <property type="protein sequence ID" value="KAK3775271.1"/>
    <property type="molecule type" value="Genomic_DNA"/>
</dbReference>
<dbReference type="Proteomes" id="UP001283361">
    <property type="component" value="Unassembled WGS sequence"/>
</dbReference>
<evidence type="ECO:0000313" key="2">
    <source>
        <dbReference type="Proteomes" id="UP001283361"/>
    </source>
</evidence>
<name>A0AAE0ZUR4_9GAST</name>